<feature type="domain" description="Glycoside hydrolase family 5" evidence="7">
    <location>
        <begin position="129"/>
        <end position="414"/>
    </location>
</feature>
<reference evidence="8" key="2">
    <citation type="submission" date="2018-04" db="EMBL/GenBank/DDBJ databases">
        <title>OnivRS2 (Oryza nivara Reference Sequence Version 2).</title>
        <authorList>
            <person name="Zhang J."/>
            <person name="Kudrna D."/>
            <person name="Lee S."/>
            <person name="Talag J."/>
            <person name="Rajasekar S."/>
            <person name="Welchert J."/>
            <person name="Hsing Y.-I."/>
            <person name="Wing R.A."/>
        </authorList>
    </citation>
    <scope>NUCLEOTIDE SEQUENCE [LARGE SCALE GENOMIC DNA]</scope>
    <source>
        <strain evidence="8">SL10</strain>
    </source>
</reference>
<keyword evidence="6" id="KW-0812">Transmembrane</keyword>
<evidence type="ECO:0000256" key="1">
    <source>
        <dbReference type="ARBA" id="ARBA00005641"/>
    </source>
</evidence>
<sequence>MSPNFSRRARGELQSTRDPNSPPNLLVVLLLPRPDTEQEHARTYGARSPHCISIPAIGPAVTMRRRVALCLVLFAFAGLHAAAVEAVTLSTSSRWIVDDEAGGRRVKLACVNWPSHLEPVVTEGLGMQPVDAISKKVASLGFNCVRLTYPIALATNASLSSLTVRRSLLAHGLAGAVAGVEANNPGLLDLTLIESFRAVVDSLGESGVMVILDNHVSRPGWCCADDDGNGFFGDRHFVPDAWVRGLGAMAALFAGVPNVVGMSLRNELRGPRQNADDWYRYMQMGAEAVHAANPAALVIMGGLGYDTDLSFLAARPVDVSFAAAERGKLVFELHWYSFADARAWESEDANEVCGRVARGVARRGGFLLDAGFPLFLSEFGADTRGGSRKDDRYLPCAAAVAAELDLDWALWALQGSYALRQGVAGADEVYGVLDWSWSKPRNATALSRIQSLQRPLRGPGYDEARPYTVLFHPLTGRCVVRRAADDAAAAAATLELGRCEDTDAWAYTQPASTLAMRGAGRGSPPLCLRAEGSGRPARLATSDAGGCRGDALSTWRLVSGSTMHVAVNATTTTTPSRDGCGGLLCLDVGDDGRSVVTNPCRCLDDAAAAGECDPETQWFKLVTSTRSPATGAAAAATVARGLIAA</sequence>
<evidence type="ECO:0000256" key="4">
    <source>
        <dbReference type="RuleBase" id="RU361153"/>
    </source>
</evidence>
<keyword evidence="6" id="KW-1133">Transmembrane helix</keyword>
<comment type="similarity">
    <text evidence="1 4">Belongs to the glycosyl hydrolase 5 (cellulase A) family.</text>
</comment>
<dbReference type="Pfam" id="PF00150">
    <property type="entry name" value="Cellulase"/>
    <property type="match status" value="1"/>
</dbReference>
<dbReference type="AlphaFoldDB" id="A0A0E0G9A7"/>
<protein>
    <recommendedName>
        <fullName evidence="7">Glycoside hydrolase family 5 domain-containing protein</fullName>
    </recommendedName>
</protein>
<keyword evidence="2 4" id="KW-0378">Hydrolase</keyword>
<dbReference type="STRING" id="4536.A0A0E0G9A7"/>
<evidence type="ECO:0000256" key="6">
    <source>
        <dbReference type="SAM" id="Phobius"/>
    </source>
</evidence>
<dbReference type="Proteomes" id="UP000006591">
    <property type="component" value="Chromosome 2"/>
</dbReference>
<dbReference type="OMA" id="APCYKCT"/>
<evidence type="ECO:0000256" key="2">
    <source>
        <dbReference type="ARBA" id="ARBA00022801"/>
    </source>
</evidence>
<evidence type="ECO:0000313" key="9">
    <source>
        <dbReference type="Proteomes" id="UP000006591"/>
    </source>
</evidence>
<dbReference type="eggNOG" id="ENOG502QVYM">
    <property type="taxonomic scope" value="Eukaryota"/>
</dbReference>
<evidence type="ECO:0000256" key="3">
    <source>
        <dbReference type="ARBA" id="ARBA00023295"/>
    </source>
</evidence>
<name>A0A0E0G9A7_ORYNI</name>
<organism evidence="8">
    <name type="scientific">Oryza nivara</name>
    <name type="common">Indian wild rice</name>
    <name type="synonym">Oryza sativa f. spontanea</name>
    <dbReference type="NCBI Taxonomy" id="4536"/>
    <lineage>
        <taxon>Eukaryota</taxon>
        <taxon>Viridiplantae</taxon>
        <taxon>Streptophyta</taxon>
        <taxon>Embryophyta</taxon>
        <taxon>Tracheophyta</taxon>
        <taxon>Spermatophyta</taxon>
        <taxon>Magnoliopsida</taxon>
        <taxon>Liliopsida</taxon>
        <taxon>Poales</taxon>
        <taxon>Poaceae</taxon>
        <taxon>BOP clade</taxon>
        <taxon>Oryzoideae</taxon>
        <taxon>Oryzeae</taxon>
        <taxon>Oryzinae</taxon>
        <taxon>Oryza</taxon>
    </lineage>
</organism>
<keyword evidence="6" id="KW-0472">Membrane</keyword>
<dbReference type="InterPro" id="IPR001547">
    <property type="entry name" value="Glyco_hydro_5"/>
</dbReference>
<evidence type="ECO:0000313" key="8">
    <source>
        <dbReference type="EnsemblPlants" id="ONIVA02G25430.1"/>
    </source>
</evidence>
<accession>A0A0E0G9A7</accession>
<keyword evidence="3 4" id="KW-0326">Glycosidase</keyword>
<reference evidence="8" key="1">
    <citation type="submission" date="2015-04" db="UniProtKB">
        <authorList>
            <consortium name="EnsemblPlants"/>
        </authorList>
    </citation>
    <scope>IDENTIFICATION</scope>
    <source>
        <strain evidence="8">SL10</strain>
    </source>
</reference>
<feature type="region of interest" description="Disordered" evidence="5">
    <location>
        <begin position="1"/>
        <end position="24"/>
    </location>
</feature>
<dbReference type="GO" id="GO:0004553">
    <property type="term" value="F:hydrolase activity, hydrolyzing O-glycosyl compounds"/>
    <property type="evidence" value="ECO:0007669"/>
    <property type="project" value="InterPro"/>
</dbReference>
<evidence type="ECO:0000259" key="7">
    <source>
        <dbReference type="Pfam" id="PF00150"/>
    </source>
</evidence>
<dbReference type="InterPro" id="IPR017853">
    <property type="entry name" value="GH"/>
</dbReference>
<dbReference type="SUPFAM" id="SSF51445">
    <property type="entry name" value="(Trans)glycosidases"/>
    <property type="match status" value="1"/>
</dbReference>
<evidence type="ECO:0000256" key="5">
    <source>
        <dbReference type="SAM" id="MobiDB-lite"/>
    </source>
</evidence>
<keyword evidence="9" id="KW-1185">Reference proteome</keyword>
<proteinExistence type="inferred from homology"/>
<dbReference type="EnsemblPlants" id="ONIVA02G25430.1">
    <property type="protein sequence ID" value="ONIVA02G25430.1"/>
    <property type="gene ID" value="ONIVA02G25430"/>
</dbReference>
<dbReference type="Gene3D" id="3.20.20.80">
    <property type="entry name" value="Glycosidases"/>
    <property type="match status" value="1"/>
</dbReference>
<dbReference type="PANTHER" id="PTHR31263">
    <property type="entry name" value="CELLULASE FAMILY PROTEIN (AFU_ORTHOLOGUE AFUA_5G14560)"/>
    <property type="match status" value="1"/>
</dbReference>
<dbReference type="GO" id="GO:0000272">
    <property type="term" value="P:polysaccharide catabolic process"/>
    <property type="evidence" value="ECO:0007669"/>
    <property type="project" value="InterPro"/>
</dbReference>
<feature type="transmembrane region" description="Helical" evidence="6">
    <location>
        <begin position="67"/>
        <end position="84"/>
    </location>
</feature>
<dbReference type="Gramene" id="ONIVA02G25430.1">
    <property type="protein sequence ID" value="ONIVA02G25430.1"/>
    <property type="gene ID" value="ONIVA02G25430"/>
</dbReference>
<dbReference type="PANTHER" id="PTHR31263:SF0">
    <property type="entry name" value="CELLULASE FAMILY PROTEIN (AFU_ORTHOLOGUE AFUA_5G14560)"/>
    <property type="match status" value="1"/>
</dbReference>
<dbReference type="HOGENOM" id="CLU_039562_2_1_1"/>